<gene>
    <name evidence="8 11" type="primary">nrdR</name>
    <name evidence="11" type="ORF">ANPL_00405</name>
</gene>
<dbReference type="GO" id="GO:0003677">
    <property type="term" value="F:DNA binding"/>
    <property type="evidence" value="ECO:0007669"/>
    <property type="project" value="UniProtKB-KW"/>
</dbReference>
<evidence type="ECO:0000313" key="11">
    <source>
        <dbReference type="EMBL" id="QJC27203.1"/>
    </source>
</evidence>
<dbReference type="InterPro" id="IPR003796">
    <property type="entry name" value="RNR_NrdR-like"/>
</dbReference>
<evidence type="ECO:0000256" key="2">
    <source>
        <dbReference type="ARBA" id="ARBA00022741"/>
    </source>
</evidence>
<feature type="compositionally biased region" description="Basic and acidic residues" evidence="9">
    <location>
        <begin position="11"/>
        <end position="20"/>
    </location>
</feature>
<dbReference type="PANTHER" id="PTHR30455">
    <property type="entry name" value="TRANSCRIPTIONAL REPRESSOR NRDR"/>
    <property type="match status" value="1"/>
</dbReference>
<dbReference type="AlphaFoldDB" id="A0A858PX89"/>
<dbReference type="Pfam" id="PF03477">
    <property type="entry name" value="ATP-cone"/>
    <property type="match status" value="1"/>
</dbReference>
<comment type="function">
    <text evidence="8">Negatively regulates transcription of bacterial ribonucleotide reductase nrd genes and operons by binding to NrdR-boxes.</text>
</comment>
<evidence type="ECO:0000256" key="7">
    <source>
        <dbReference type="ARBA" id="ARBA00023163"/>
    </source>
</evidence>
<dbReference type="InterPro" id="IPR055173">
    <property type="entry name" value="NrdR-like_N"/>
</dbReference>
<keyword evidence="5 8" id="KW-0805">Transcription regulation</keyword>
<dbReference type="HAMAP" id="MF_00440">
    <property type="entry name" value="NrdR"/>
    <property type="match status" value="1"/>
</dbReference>
<keyword evidence="7 8" id="KW-0804">Transcription</keyword>
<protein>
    <recommendedName>
        <fullName evidence="8">Transcriptional repressor NrdR</fullName>
    </recommendedName>
</protein>
<evidence type="ECO:0000313" key="12">
    <source>
        <dbReference type="Proteomes" id="UP000500930"/>
    </source>
</evidence>
<evidence type="ECO:0000259" key="10">
    <source>
        <dbReference type="PROSITE" id="PS51161"/>
    </source>
</evidence>
<dbReference type="Pfam" id="PF22811">
    <property type="entry name" value="Zn_ribbon_NrdR"/>
    <property type="match status" value="1"/>
</dbReference>
<evidence type="ECO:0000256" key="4">
    <source>
        <dbReference type="ARBA" id="ARBA00022840"/>
    </source>
</evidence>
<dbReference type="RefSeq" id="WP_169192859.1">
    <property type="nucleotide sequence ID" value="NZ_CP046391.1"/>
</dbReference>
<evidence type="ECO:0000256" key="5">
    <source>
        <dbReference type="ARBA" id="ARBA00023015"/>
    </source>
</evidence>
<dbReference type="GO" id="GO:0008270">
    <property type="term" value="F:zinc ion binding"/>
    <property type="evidence" value="ECO:0007669"/>
    <property type="project" value="UniProtKB-UniRule"/>
</dbReference>
<dbReference type="GO" id="GO:0045892">
    <property type="term" value="P:negative regulation of DNA-templated transcription"/>
    <property type="evidence" value="ECO:0007669"/>
    <property type="project" value="UniProtKB-UniRule"/>
</dbReference>
<comment type="cofactor">
    <cofactor evidence="8">
        <name>Zn(2+)</name>
        <dbReference type="ChEBI" id="CHEBI:29105"/>
    </cofactor>
    <text evidence="8">Binds 1 zinc ion.</text>
</comment>
<evidence type="ECO:0000256" key="3">
    <source>
        <dbReference type="ARBA" id="ARBA00022771"/>
    </source>
</evidence>
<dbReference type="NCBIfam" id="TIGR00244">
    <property type="entry name" value="transcriptional regulator NrdR"/>
    <property type="match status" value="1"/>
</dbReference>
<name>A0A858PX89_9RICK</name>
<evidence type="ECO:0000256" key="9">
    <source>
        <dbReference type="SAM" id="MobiDB-lite"/>
    </source>
</evidence>
<dbReference type="InterPro" id="IPR005144">
    <property type="entry name" value="ATP-cone_dom"/>
</dbReference>
<evidence type="ECO:0000256" key="8">
    <source>
        <dbReference type="HAMAP-Rule" id="MF_00440"/>
    </source>
</evidence>
<sequence>MRCPFCNSADTRVKNSRHSDDNMSVRRRRLCEVCNSRFTTLEELLLKPIMVLKKDGRVEPFDKQKLLTSIMLATNKRPISQAQINMVLSKVFYKFESVKENIIPTRVIGEIVKEKLLSLDKVAYIRFVSVYMDFSYADDFSSVVERLKEDTSR</sequence>
<proteinExistence type="inferred from homology"/>
<feature type="region of interest" description="Disordered" evidence="9">
    <location>
        <begin position="1"/>
        <end position="20"/>
    </location>
</feature>
<reference evidence="11 12" key="1">
    <citation type="journal article" date="2020" name="Pathogens">
        <title>First Whole Genome Sequence of Anaplasma platys, an Obligate Intracellular Rickettsial Pathogen of Dogs.</title>
        <authorList>
            <person name="Llanes A."/>
            <person name="Rajeev S."/>
        </authorList>
    </citation>
    <scope>NUCLEOTIDE SEQUENCE [LARGE SCALE GENOMIC DNA]</scope>
    <source>
        <strain evidence="11 12">S3</strain>
    </source>
</reference>
<keyword evidence="1 8" id="KW-0678">Repressor</keyword>
<evidence type="ECO:0000256" key="1">
    <source>
        <dbReference type="ARBA" id="ARBA00022491"/>
    </source>
</evidence>
<dbReference type="PROSITE" id="PS51161">
    <property type="entry name" value="ATP_CONE"/>
    <property type="match status" value="1"/>
</dbReference>
<dbReference type="EMBL" id="CP046391">
    <property type="protein sequence ID" value="QJC27203.1"/>
    <property type="molecule type" value="Genomic_DNA"/>
</dbReference>
<keyword evidence="3 8" id="KW-0863">Zinc-finger</keyword>
<organism evidence="11 12">
    <name type="scientific">Anaplasma platys</name>
    <dbReference type="NCBI Taxonomy" id="949"/>
    <lineage>
        <taxon>Bacteria</taxon>
        <taxon>Pseudomonadati</taxon>
        <taxon>Pseudomonadota</taxon>
        <taxon>Alphaproteobacteria</taxon>
        <taxon>Rickettsiales</taxon>
        <taxon>Anaplasmataceae</taxon>
        <taxon>Anaplasma</taxon>
    </lineage>
</organism>
<dbReference type="KEGG" id="aplt:ANPL_00405"/>
<keyword evidence="8" id="KW-0862">Zinc</keyword>
<dbReference type="Proteomes" id="UP000500930">
    <property type="component" value="Chromosome"/>
</dbReference>
<feature type="domain" description="ATP-cone" evidence="10">
    <location>
        <begin position="49"/>
        <end position="139"/>
    </location>
</feature>
<keyword evidence="12" id="KW-1185">Reference proteome</keyword>
<keyword evidence="2 8" id="KW-0547">Nucleotide-binding</keyword>
<dbReference type="GO" id="GO:0005524">
    <property type="term" value="F:ATP binding"/>
    <property type="evidence" value="ECO:0007669"/>
    <property type="project" value="UniProtKB-UniRule"/>
</dbReference>
<dbReference type="PANTHER" id="PTHR30455:SF2">
    <property type="entry name" value="TRANSCRIPTIONAL REPRESSOR NRDR"/>
    <property type="match status" value="1"/>
</dbReference>
<keyword evidence="6 8" id="KW-0238">DNA-binding</keyword>
<accession>A0A858PX89</accession>
<comment type="similarity">
    <text evidence="8">Belongs to the NrdR family.</text>
</comment>
<feature type="zinc finger region" evidence="8">
    <location>
        <begin position="3"/>
        <end position="34"/>
    </location>
</feature>
<evidence type="ECO:0000256" key="6">
    <source>
        <dbReference type="ARBA" id="ARBA00023125"/>
    </source>
</evidence>
<keyword evidence="4 8" id="KW-0067">ATP-binding</keyword>
<keyword evidence="8" id="KW-0479">Metal-binding</keyword>